<dbReference type="EMBL" id="VSRR010003633">
    <property type="protein sequence ID" value="MPC36915.1"/>
    <property type="molecule type" value="Genomic_DNA"/>
</dbReference>
<gene>
    <name evidence="1" type="ORF">E2C01_030384</name>
</gene>
<comment type="caution">
    <text evidence="1">The sequence shown here is derived from an EMBL/GenBank/DDBJ whole genome shotgun (WGS) entry which is preliminary data.</text>
</comment>
<organism evidence="1 2">
    <name type="scientific">Portunus trituberculatus</name>
    <name type="common">Swimming crab</name>
    <name type="synonym">Neptunus trituberculatus</name>
    <dbReference type="NCBI Taxonomy" id="210409"/>
    <lineage>
        <taxon>Eukaryota</taxon>
        <taxon>Metazoa</taxon>
        <taxon>Ecdysozoa</taxon>
        <taxon>Arthropoda</taxon>
        <taxon>Crustacea</taxon>
        <taxon>Multicrustacea</taxon>
        <taxon>Malacostraca</taxon>
        <taxon>Eumalacostraca</taxon>
        <taxon>Eucarida</taxon>
        <taxon>Decapoda</taxon>
        <taxon>Pleocyemata</taxon>
        <taxon>Brachyura</taxon>
        <taxon>Eubrachyura</taxon>
        <taxon>Portunoidea</taxon>
        <taxon>Portunidae</taxon>
        <taxon>Portuninae</taxon>
        <taxon>Portunus</taxon>
    </lineage>
</organism>
<keyword evidence="2" id="KW-1185">Reference proteome</keyword>
<dbReference type="Proteomes" id="UP000324222">
    <property type="component" value="Unassembled WGS sequence"/>
</dbReference>
<evidence type="ECO:0000313" key="1">
    <source>
        <dbReference type="EMBL" id="MPC36915.1"/>
    </source>
</evidence>
<accession>A0A5B7EU45</accession>
<evidence type="ECO:0000313" key="2">
    <source>
        <dbReference type="Proteomes" id="UP000324222"/>
    </source>
</evidence>
<sequence>MTNGGDVSLHTAHHRNGNCLLPTHGDVLPTPNHATSNLSWETNVVGSSISFGTEGAAIPPVTKVAADVIVQFGLADKPTGTQLALKEHSNLFWSLCTSMWVIREF</sequence>
<proteinExistence type="predicted"/>
<name>A0A5B7EU45_PORTR</name>
<reference evidence="1 2" key="1">
    <citation type="submission" date="2019-05" db="EMBL/GenBank/DDBJ databases">
        <title>Another draft genome of Portunus trituberculatus and its Hox gene families provides insights of decapod evolution.</title>
        <authorList>
            <person name="Jeong J.-H."/>
            <person name="Song I."/>
            <person name="Kim S."/>
            <person name="Choi T."/>
            <person name="Kim D."/>
            <person name="Ryu S."/>
            <person name="Kim W."/>
        </authorList>
    </citation>
    <scope>NUCLEOTIDE SEQUENCE [LARGE SCALE GENOMIC DNA]</scope>
    <source>
        <tissue evidence="1">Muscle</tissue>
    </source>
</reference>
<protein>
    <submittedName>
        <fullName evidence="1">Uncharacterized protein</fullName>
    </submittedName>
</protein>
<dbReference type="AlphaFoldDB" id="A0A5B7EU45"/>